<gene>
    <name evidence="9" type="ORF">H9847_04350</name>
</gene>
<evidence type="ECO:0000256" key="2">
    <source>
        <dbReference type="ARBA" id="ARBA00009142"/>
    </source>
</evidence>
<evidence type="ECO:0000256" key="4">
    <source>
        <dbReference type="ARBA" id="ARBA00022475"/>
    </source>
</evidence>
<feature type="transmembrane region" description="Helical" evidence="8">
    <location>
        <begin position="106"/>
        <end position="125"/>
    </location>
</feature>
<feature type="transmembrane region" description="Helical" evidence="8">
    <location>
        <begin position="185"/>
        <end position="205"/>
    </location>
</feature>
<comment type="similarity">
    <text evidence="2 8">Belongs to the 4-toluene sulfonate uptake permease (TSUP) (TC 2.A.102) family.</text>
</comment>
<keyword evidence="4 8" id="KW-1003">Cell membrane</keyword>
<feature type="transmembrane region" description="Helical" evidence="8">
    <location>
        <begin position="238"/>
        <end position="257"/>
    </location>
</feature>
<feature type="transmembrane region" description="Helical" evidence="8">
    <location>
        <begin position="38"/>
        <end position="59"/>
    </location>
</feature>
<organism evidence="9 10">
    <name type="scientific">Candidatus Anaerobiospirillum pullicola</name>
    <dbReference type="NCBI Taxonomy" id="2838451"/>
    <lineage>
        <taxon>Bacteria</taxon>
        <taxon>Pseudomonadati</taxon>
        <taxon>Pseudomonadota</taxon>
        <taxon>Gammaproteobacteria</taxon>
        <taxon>Aeromonadales</taxon>
        <taxon>Succinivibrionaceae</taxon>
        <taxon>Anaerobiospirillum</taxon>
    </lineage>
</organism>
<dbReference type="InterPro" id="IPR002781">
    <property type="entry name" value="TM_pro_TauE-like"/>
</dbReference>
<evidence type="ECO:0000313" key="10">
    <source>
        <dbReference type="Proteomes" id="UP000733611"/>
    </source>
</evidence>
<evidence type="ECO:0000313" key="9">
    <source>
        <dbReference type="EMBL" id="MBU3844089.1"/>
    </source>
</evidence>
<name>A0A948TFS7_9GAMM</name>
<dbReference type="PANTHER" id="PTHR30269:SF0">
    <property type="entry name" value="MEMBRANE TRANSPORTER PROTEIN YFCA-RELATED"/>
    <property type="match status" value="1"/>
</dbReference>
<keyword evidence="6 8" id="KW-1133">Transmembrane helix</keyword>
<sequence length="258" mass="27056">MELTAVVDQILVFAFTFAANLFASVSGGGAGFVQFPMLILMGLPFATALGTHKVAVVFLGIGALAKKKSSHTQYGLDKHVAIAMMVLGCPAVVSGTLIVINVPSQAAEITVGMITIAMGVYTLVKKGFGSTGLEHRSPLRFALGCLCIIVIGMFSGSLSSGAGLFATLALTLVFGLELKRAILHTMVFVATIWNAVGAITVGAVTSIYWQWVPVMIIAAFMGSFLGTSLLFKLPVEKVRIIFSCVAILSGVLLVYTAF</sequence>
<dbReference type="Proteomes" id="UP000733611">
    <property type="component" value="Unassembled WGS sequence"/>
</dbReference>
<keyword evidence="7 8" id="KW-0472">Membrane</keyword>
<accession>A0A948TFS7</accession>
<evidence type="ECO:0000256" key="7">
    <source>
        <dbReference type="ARBA" id="ARBA00023136"/>
    </source>
</evidence>
<feature type="transmembrane region" description="Helical" evidence="8">
    <location>
        <begin position="12"/>
        <end position="32"/>
    </location>
</feature>
<keyword evidence="5 8" id="KW-0812">Transmembrane</keyword>
<comment type="subcellular location">
    <subcellularLocation>
        <location evidence="1 8">Cell membrane</location>
        <topology evidence="1 8">Multi-pass membrane protein</topology>
    </subcellularLocation>
</comment>
<evidence type="ECO:0000256" key="3">
    <source>
        <dbReference type="ARBA" id="ARBA00022448"/>
    </source>
</evidence>
<dbReference type="EMBL" id="JAHLFE010000085">
    <property type="protein sequence ID" value="MBU3844089.1"/>
    <property type="molecule type" value="Genomic_DNA"/>
</dbReference>
<comment type="caution">
    <text evidence="9">The sequence shown here is derived from an EMBL/GenBank/DDBJ whole genome shotgun (WGS) entry which is preliminary data.</text>
</comment>
<feature type="transmembrane region" description="Helical" evidence="8">
    <location>
        <begin position="211"/>
        <end position="231"/>
    </location>
</feature>
<dbReference type="PANTHER" id="PTHR30269">
    <property type="entry name" value="TRANSMEMBRANE PROTEIN YFCA"/>
    <property type="match status" value="1"/>
</dbReference>
<proteinExistence type="inferred from homology"/>
<keyword evidence="3" id="KW-0813">Transport</keyword>
<evidence type="ECO:0000256" key="5">
    <source>
        <dbReference type="ARBA" id="ARBA00022692"/>
    </source>
</evidence>
<feature type="transmembrane region" description="Helical" evidence="8">
    <location>
        <begin position="137"/>
        <end position="155"/>
    </location>
</feature>
<feature type="transmembrane region" description="Helical" evidence="8">
    <location>
        <begin position="80"/>
        <end position="100"/>
    </location>
</feature>
<protein>
    <recommendedName>
        <fullName evidence="8">Probable membrane transporter protein</fullName>
    </recommendedName>
</protein>
<reference evidence="9" key="1">
    <citation type="journal article" date="2021" name="PeerJ">
        <title>Extensive microbial diversity within the chicken gut microbiome revealed by metagenomics and culture.</title>
        <authorList>
            <person name="Gilroy R."/>
            <person name="Ravi A."/>
            <person name="Getino M."/>
            <person name="Pursley I."/>
            <person name="Horton D.L."/>
            <person name="Alikhan N.F."/>
            <person name="Baker D."/>
            <person name="Gharbi K."/>
            <person name="Hall N."/>
            <person name="Watson M."/>
            <person name="Adriaenssens E.M."/>
            <person name="Foster-Nyarko E."/>
            <person name="Jarju S."/>
            <person name="Secka A."/>
            <person name="Antonio M."/>
            <person name="Oren A."/>
            <person name="Chaudhuri R.R."/>
            <person name="La Ragione R."/>
            <person name="Hildebrand F."/>
            <person name="Pallen M.J."/>
        </authorList>
    </citation>
    <scope>NUCLEOTIDE SEQUENCE</scope>
    <source>
        <strain evidence="9">378</strain>
    </source>
</reference>
<dbReference type="InterPro" id="IPR052017">
    <property type="entry name" value="TSUP"/>
</dbReference>
<dbReference type="AlphaFoldDB" id="A0A948TFS7"/>
<dbReference type="GO" id="GO:0005886">
    <property type="term" value="C:plasma membrane"/>
    <property type="evidence" value="ECO:0007669"/>
    <property type="project" value="UniProtKB-SubCell"/>
</dbReference>
<dbReference type="Pfam" id="PF01925">
    <property type="entry name" value="TauE"/>
    <property type="match status" value="1"/>
</dbReference>
<evidence type="ECO:0000256" key="6">
    <source>
        <dbReference type="ARBA" id="ARBA00022989"/>
    </source>
</evidence>
<evidence type="ECO:0000256" key="8">
    <source>
        <dbReference type="RuleBase" id="RU363041"/>
    </source>
</evidence>
<evidence type="ECO:0000256" key="1">
    <source>
        <dbReference type="ARBA" id="ARBA00004651"/>
    </source>
</evidence>
<reference evidence="9" key="2">
    <citation type="submission" date="2021-04" db="EMBL/GenBank/DDBJ databases">
        <authorList>
            <person name="Gilroy R."/>
        </authorList>
    </citation>
    <scope>NUCLEOTIDE SEQUENCE</scope>
    <source>
        <strain evidence="9">378</strain>
    </source>
</reference>